<reference evidence="3" key="1">
    <citation type="journal article" date="2020" name="Fungal Divers.">
        <title>Resolving the Mortierellaceae phylogeny through synthesis of multi-gene phylogenetics and phylogenomics.</title>
        <authorList>
            <person name="Vandepol N."/>
            <person name="Liber J."/>
            <person name="Desiro A."/>
            <person name="Na H."/>
            <person name="Kennedy M."/>
            <person name="Barry K."/>
            <person name="Grigoriev I.V."/>
            <person name="Miller A.N."/>
            <person name="O'Donnell K."/>
            <person name="Stajich J.E."/>
            <person name="Bonito G."/>
        </authorList>
    </citation>
    <scope>NUCLEOTIDE SEQUENCE</scope>
    <source>
        <strain evidence="3">NVP60</strain>
    </source>
</reference>
<dbReference type="PANTHER" id="PTHR30349">
    <property type="entry name" value="PHAGE INTEGRASE-RELATED"/>
    <property type="match status" value="1"/>
</dbReference>
<proteinExistence type="predicted"/>
<dbReference type="Proteomes" id="UP000823405">
    <property type="component" value="Unassembled WGS sequence"/>
</dbReference>
<organism evidence="3 4">
    <name type="scientific">Linnemannia gamsii</name>
    <dbReference type="NCBI Taxonomy" id="64522"/>
    <lineage>
        <taxon>Eukaryota</taxon>
        <taxon>Fungi</taxon>
        <taxon>Fungi incertae sedis</taxon>
        <taxon>Mucoromycota</taxon>
        <taxon>Mortierellomycotina</taxon>
        <taxon>Mortierellomycetes</taxon>
        <taxon>Mortierellales</taxon>
        <taxon>Mortierellaceae</taxon>
        <taxon>Linnemannia</taxon>
    </lineage>
</organism>
<dbReference type="InterPro" id="IPR011010">
    <property type="entry name" value="DNA_brk_join_enz"/>
</dbReference>
<evidence type="ECO:0000313" key="4">
    <source>
        <dbReference type="Proteomes" id="UP000823405"/>
    </source>
</evidence>
<dbReference type="AlphaFoldDB" id="A0A9P6QTM6"/>
<comment type="caution">
    <text evidence="3">The sequence shown here is derived from an EMBL/GenBank/DDBJ whole genome shotgun (WGS) entry which is preliminary data.</text>
</comment>
<dbReference type="InterPro" id="IPR013762">
    <property type="entry name" value="Integrase-like_cat_sf"/>
</dbReference>
<dbReference type="PANTHER" id="PTHR30349:SF90">
    <property type="entry name" value="TYROSINE RECOMBINASE XERD"/>
    <property type="match status" value="1"/>
</dbReference>
<name>A0A9P6QTM6_9FUNG</name>
<feature type="domain" description="Tyr recombinase" evidence="2">
    <location>
        <begin position="222"/>
        <end position="403"/>
    </location>
</feature>
<dbReference type="Pfam" id="PF00589">
    <property type="entry name" value="Phage_integrase"/>
    <property type="match status" value="2"/>
</dbReference>
<dbReference type="OrthoDB" id="2437342at2759"/>
<accession>A0A9P6QTM6</accession>
<dbReference type="PROSITE" id="PS51898">
    <property type="entry name" value="TYR_RECOMBINASE"/>
    <property type="match status" value="2"/>
</dbReference>
<dbReference type="InterPro" id="IPR002104">
    <property type="entry name" value="Integrase_catalytic"/>
</dbReference>
<dbReference type="SUPFAM" id="SSF56349">
    <property type="entry name" value="DNA breaking-rejoining enzymes"/>
    <property type="match status" value="2"/>
</dbReference>
<keyword evidence="1" id="KW-0233">DNA recombination</keyword>
<dbReference type="InterPro" id="IPR050090">
    <property type="entry name" value="Tyrosine_recombinase_XerCD"/>
</dbReference>
<dbReference type="GO" id="GO:0006310">
    <property type="term" value="P:DNA recombination"/>
    <property type="evidence" value="ECO:0007669"/>
    <property type="project" value="UniProtKB-KW"/>
</dbReference>
<dbReference type="EMBL" id="JAAAIN010001745">
    <property type="protein sequence ID" value="KAG0300499.1"/>
    <property type="molecule type" value="Genomic_DNA"/>
</dbReference>
<feature type="domain" description="Tyr recombinase" evidence="2">
    <location>
        <begin position="488"/>
        <end position="684"/>
    </location>
</feature>
<dbReference type="GO" id="GO:0003677">
    <property type="term" value="F:DNA binding"/>
    <property type="evidence" value="ECO:0007669"/>
    <property type="project" value="InterPro"/>
</dbReference>
<dbReference type="GO" id="GO:0015074">
    <property type="term" value="P:DNA integration"/>
    <property type="evidence" value="ECO:0007669"/>
    <property type="project" value="InterPro"/>
</dbReference>
<evidence type="ECO:0000256" key="1">
    <source>
        <dbReference type="ARBA" id="ARBA00023172"/>
    </source>
</evidence>
<dbReference type="Gene3D" id="1.10.443.10">
    <property type="entry name" value="Intergrase catalytic core"/>
    <property type="match status" value="2"/>
</dbReference>
<evidence type="ECO:0000313" key="3">
    <source>
        <dbReference type="EMBL" id="KAG0300499.1"/>
    </source>
</evidence>
<sequence>MLEVHLHSPVTRQRLRAGPAADHIDGFADWLDRQGYKPTSIDTLLRSLAGWTDWLLVAGFTARDLLPGLEACRLAIKTEHIHYRRGPNHQSVVAASAFIRFLQQRGELPPLATSPSAVDLWPVLGEFRAWMRNHRGLTDSTLDGYQGIIVGLLDALGSDARVYSAEALRAFVLDRASPHGIHRAKGIVNAVRSFLRFLGLTGQCPPDMQYAIPGFASWQLSSVPRFLVSEDVERVIGSCTGYINELRDRAVLLLLARLGLRASEVAQLKFADIDWRNGRILVCGKGRRQEALPLPQDVGDAILLYLDHSRPTLQVPEVFTTVRAPCRALTRATVTSIVRSALRRAGIKAPINGAHVLRHSAATTMLRQGVSLAGIGAVLRHRSPMTTAHYAKADFGLLSQIAQPWPGALGFKLCNISRTLRAFARFADARGNVHVLASTVVEWAMEAPSPYARHVRLQSIVHLARFLHAEDPTHEIPSNLFHAPKCRPLPYIYAPEEVEQLIGAVCGLRETYPLRRQVYATMIGLIASTGLRLSEALDLRLDDVLPDGVLQIRCTKFGKSRLVPLHPTAAKALDRYLEERCRLAVTDDHVFLSVVNKRLASRTVQYTFSRMRLLARLAPARTRPPRIHDLRHTFATRALETCATQREAVGSHFVALATYLGHAAITSTYWYLEATPELMTKIAAAAEALIAGEAI</sequence>
<evidence type="ECO:0000259" key="2">
    <source>
        <dbReference type="PROSITE" id="PS51898"/>
    </source>
</evidence>
<gene>
    <name evidence="3" type="ORF">BGZ97_003196</name>
</gene>
<keyword evidence="4" id="KW-1185">Reference proteome</keyword>
<protein>
    <recommendedName>
        <fullName evidence="2">Tyr recombinase domain-containing protein</fullName>
    </recommendedName>
</protein>